<feature type="region of interest" description="Disordered" evidence="1">
    <location>
        <begin position="1"/>
        <end position="112"/>
    </location>
</feature>
<evidence type="ECO:0000313" key="3">
    <source>
        <dbReference type="Proteomes" id="UP000256964"/>
    </source>
</evidence>
<accession>A0A371CP14</accession>
<dbReference type="OrthoDB" id="3364608at2759"/>
<organism evidence="2 3">
    <name type="scientific">Lentinus brumalis</name>
    <dbReference type="NCBI Taxonomy" id="2498619"/>
    <lineage>
        <taxon>Eukaryota</taxon>
        <taxon>Fungi</taxon>
        <taxon>Dikarya</taxon>
        <taxon>Basidiomycota</taxon>
        <taxon>Agaricomycotina</taxon>
        <taxon>Agaricomycetes</taxon>
        <taxon>Polyporales</taxon>
        <taxon>Polyporaceae</taxon>
        <taxon>Lentinus</taxon>
    </lineage>
</organism>
<dbReference type="Proteomes" id="UP000256964">
    <property type="component" value="Unassembled WGS sequence"/>
</dbReference>
<sequence length="447" mass="48348">MPRVRAAKHTGAGSSSSSRPAPAPAPEPAADSMPVKRIIPKQAASSGPAIPPTPPRTTHKRKRRSRSRVTDSSSEDEDDHDVPQPESDREDRRPPDVPKLGEVTVGHKRRKTMTLDAIAEELSEARAEEQFWLGDKQPSSSIAVASSSKSKVVPNRITSRVTTRARSRTRSPSSSPPPAPHLLRRGHTGLFSPPPSRRAPAVVPCLATPPPTTHKAKEKEKKVKKPGLPERDSPNNPFLEDSSPAPVPAIDTSSEPRTPKKHVEKPTITMVFRGVKTEMLNPHYVHEEVAAEVEARARLPVHHPDYSPSDACVPKLLFPEARKHDVARRRAQSTVPVPSSPTPTTSRRTRAGSASSTEGAGPATKKSSAPGAPGPSMPTVREEEEVEVEVMSAVLAANIAKRMRKGVLADGDAPRTRPSSRSREVPELPEKDRSDPIKRALGPARRA</sequence>
<proteinExistence type="predicted"/>
<feature type="compositionally biased region" description="Low complexity" evidence="1">
    <location>
        <begin position="333"/>
        <end position="357"/>
    </location>
</feature>
<keyword evidence="3" id="KW-1185">Reference proteome</keyword>
<feature type="compositionally biased region" description="Basic and acidic residues" evidence="1">
    <location>
        <begin position="215"/>
        <end position="233"/>
    </location>
</feature>
<evidence type="ECO:0000313" key="2">
    <source>
        <dbReference type="EMBL" id="RDX42016.1"/>
    </source>
</evidence>
<feature type="compositionally biased region" description="Basic residues" evidence="1">
    <location>
        <begin position="57"/>
        <end position="67"/>
    </location>
</feature>
<feature type="compositionally biased region" description="Basic and acidic residues" evidence="1">
    <location>
        <begin position="81"/>
        <end position="96"/>
    </location>
</feature>
<reference evidence="2 3" key="1">
    <citation type="journal article" date="2018" name="Biotechnol. Biofuels">
        <title>Integrative visual omics of the white-rot fungus Polyporus brumalis exposes the biotechnological potential of its oxidative enzymes for delignifying raw plant biomass.</title>
        <authorList>
            <person name="Miyauchi S."/>
            <person name="Rancon A."/>
            <person name="Drula E."/>
            <person name="Hage H."/>
            <person name="Chaduli D."/>
            <person name="Favel A."/>
            <person name="Grisel S."/>
            <person name="Henrissat B."/>
            <person name="Herpoel-Gimbert I."/>
            <person name="Ruiz-Duenas F.J."/>
            <person name="Chevret D."/>
            <person name="Hainaut M."/>
            <person name="Lin J."/>
            <person name="Wang M."/>
            <person name="Pangilinan J."/>
            <person name="Lipzen A."/>
            <person name="Lesage-Meessen L."/>
            <person name="Navarro D."/>
            <person name="Riley R."/>
            <person name="Grigoriev I.V."/>
            <person name="Zhou S."/>
            <person name="Raouche S."/>
            <person name="Rosso M.N."/>
        </authorList>
    </citation>
    <scope>NUCLEOTIDE SEQUENCE [LARGE SCALE GENOMIC DNA]</scope>
    <source>
        <strain evidence="2 3">BRFM 1820</strain>
    </source>
</reference>
<feature type="region of interest" description="Disordered" evidence="1">
    <location>
        <begin position="325"/>
        <end position="387"/>
    </location>
</feature>
<dbReference type="STRING" id="139420.A0A371CP14"/>
<gene>
    <name evidence="2" type="ORF">OH76DRAFT_1422766</name>
</gene>
<protein>
    <submittedName>
        <fullName evidence="2">Uncharacterized protein</fullName>
    </submittedName>
</protein>
<dbReference type="EMBL" id="KZ857495">
    <property type="protein sequence ID" value="RDX42016.1"/>
    <property type="molecule type" value="Genomic_DNA"/>
</dbReference>
<feature type="compositionally biased region" description="Basic and acidic residues" evidence="1">
    <location>
        <begin position="421"/>
        <end position="438"/>
    </location>
</feature>
<feature type="compositionally biased region" description="Low complexity" evidence="1">
    <location>
        <begin position="139"/>
        <end position="162"/>
    </location>
</feature>
<evidence type="ECO:0000256" key="1">
    <source>
        <dbReference type="SAM" id="MobiDB-lite"/>
    </source>
</evidence>
<dbReference type="AlphaFoldDB" id="A0A371CP14"/>
<name>A0A371CP14_9APHY</name>
<feature type="region of interest" description="Disordered" evidence="1">
    <location>
        <begin position="132"/>
        <end position="265"/>
    </location>
</feature>
<feature type="region of interest" description="Disordered" evidence="1">
    <location>
        <begin position="402"/>
        <end position="447"/>
    </location>
</feature>